<dbReference type="RefSeq" id="WP_044526374.1">
    <property type="nucleotide sequence ID" value="NZ_CP009440.1"/>
</dbReference>
<dbReference type="InterPro" id="IPR011344">
    <property type="entry name" value="ssDNA-bd"/>
</dbReference>
<name>A0A0B6CUK7_9GAMM</name>
<accession>A0A0B6CUK7</accession>
<dbReference type="PIRSF" id="PIRSF002070">
    <property type="entry name" value="SSB"/>
    <property type="match status" value="1"/>
</dbReference>
<dbReference type="GO" id="GO:0003697">
    <property type="term" value="F:single-stranded DNA binding"/>
    <property type="evidence" value="ECO:0007669"/>
    <property type="project" value="InterPro"/>
</dbReference>
<dbReference type="AlphaFoldDB" id="A0A0B6CUK7"/>
<dbReference type="Proteomes" id="UP000031830">
    <property type="component" value="Chromosome"/>
</dbReference>
<gene>
    <name evidence="4" type="ORF">LA55_1243</name>
</gene>
<dbReference type="InterPro" id="IPR012340">
    <property type="entry name" value="NA-bd_OB-fold"/>
</dbReference>
<dbReference type="Gene3D" id="2.40.50.140">
    <property type="entry name" value="Nucleic acid-binding proteins"/>
    <property type="match status" value="1"/>
</dbReference>
<dbReference type="InterPro" id="IPR000424">
    <property type="entry name" value="Primosome_PriB/ssb"/>
</dbReference>
<proteinExistence type="predicted"/>
<reference evidence="4 5" key="1">
    <citation type="journal article" date="2015" name="Genome Announc.">
        <title>Genome sequencing of 18 francisella strains to aid in assay development and testing.</title>
        <authorList>
            <person name="Johnson S.L."/>
            <person name="Daligault H.E."/>
            <person name="Davenport K.W."/>
            <person name="Coyne S.R."/>
            <person name="Frey K.G."/>
            <person name="Koroleva G.I."/>
            <person name="Broomall S.M."/>
            <person name="Bishop-Lilly K.A."/>
            <person name="Bruce D.C."/>
            <person name="Chertkov O."/>
            <person name="Freitas T."/>
            <person name="Jaissle J."/>
            <person name="Ladner J.T."/>
            <person name="Rosenzweig C.N."/>
            <person name="Gibbons H.S."/>
            <person name="Palacios G.F."/>
            <person name="Redden C.L."/>
            <person name="Xu Y."/>
            <person name="Minogue T.D."/>
            <person name="Chain P.S."/>
        </authorList>
    </citation>
    <scope>NUCLEOTIDE SEQUENCE [LARGE SCALE GENOMIC DNA]</scope>
    <source>
        <strain evidence="4 5">GA01-2794</strain>
    </source>
</reference>
<keyword evidence="1 2" id="KW-0238">DNA-binding</keyword>
<evidence type="ECO:0000313" key="4">
    <source>
        <dbReference type="EMBL" id="AJI54189.1"/>
    </source>
</evidence>
<dbReference type="GO" id="GO:0006260">
    <property type="term" value="P:DNA replication"/>
    <property type="evidence" value="ECO:0007669"/>
    <property type="project" value="InterPro"/>
</dbReference>
<dbReference type="KEGG" id="fpz:LA55_1243"/>
<evidence type="ECO:0000256" key="1">
    <source>
        <dbReference type="ARBA" id="ARBA00023125"/>
    </source>
</evidence>
<feature type="compositionally biased region" description="Acidic residues" evidence="3">
    <location>
        <begin position="134"/>
        <end position="143"/>
    </location>
</feature>
<dbReference type="PROSITE" id="PS50935">
    <property type="entry name" value="SSB"/>
    <property type="match status" value="1"/>
</dbReference>
<dbReference type="EMBL" id="CP009440">
    <property type="protein sequence ID" value="AJI54189.1"/>
    <property type="molecule type" value="Genomic_DNA"/>
</dbReference>
<organism evidence="4 5">
    <name type="scientific">Francisella philomiragia</name>
    <dbReference type="NCBI Taxonomy" id="28110"/>
    <lineage>
        <taxon>Bacteria</taxon>
        <taxon>Pseudomonadati</taxon>
        <taxon>Pseudomonadota</taxon>
        <taxon>Gammaproteobacteria</taxon>
        <taxon>Thiotrichales</taxon>
        <taxon>Francisellaceae</taxon>
        <taxon>Francisella</taxon>
    </lineage>
</organism>
<evidence type="ECO:0000256" key="3">
    <source>
        <dbReference type="SAM" id="MobiDB-lite"/>
    </source>
</evidence>
<dbReference type="SUPFAM" id="SSF50249">
    <property type="entry name" value="Nucleic acid-binding proteins"/>
    <property type="match status" value="1"/>
</dbReference>
<feature type="region of interest" description="Disordered" evidence="3">
    <location>
        <begin position="110"/>
        <end position="143"/>
    </location>
</feature>
<dbReference type="CDD" id="cd04496">
    <property type="entry name" value="SSB_OBF"/>
    <property type="match status" value="1"/>
</dbReference>
<evidence type="ECO:0000256" key="2">
    <source>
        <dbReference type="PIRNR" id="PIRNR002070"/>
    </source>
</evidence>
<dbReference type="OrthoDB" id="9809878at2"/>
<sequence>MSYTNVNIDGIVGIVEKFTSTNGTNILNISLAVDKPHKTPQGEWEFITQWHRVKAIGKHADYLLKRGLDKGDNLIVLNAELENSSYEKNGQTQYVTKVVADFSSEFFVRKKKDNQQQQQTNDINPHDVNFTEIESPEDDDIPF</sequence>
<dbReference type="Pfam" id="PF00436">
    <property type="entry name" value="SSB"/>
    <property type="match status" value="1"/>
</dbReference>
<protein>
    <recommendedName>
        <fullName evidence="2">Single-stranded DNA-binding protein</fullName>
    </recommendedName>
</protein>
<evidence type="ECO:0000313" key="5">
    <source>
        <dbReference type="Proteomes" id="UP000031830"/>
    </source>
</evidence>